<reference evidence="2 3" key="1">
    <citation type="journal article" date="2016" name="Arch. Microbiol.">
        <title>Streptomyces zhihengii sp. nov., isolated from rhizospheric soil of Psammosilene tunicoides.</title>
        <authorList>
            <person name="Huang M.J."/>
            <person name="Fei J.J."/>
            <person name="Salam N."/>
            <person name="Kim C.J."/>
            <person name="Hozzein W.N."/>
            <person name="Xiao M."/>
            <person name="Huang H.Q."/>
            <person name="Li W.J."/>
        </authorList>
    </citation>
    <scope>NUCLEOTIDE SEQUENCE [LARGE SCALE GENOMIC DNA]</scope>
    <source>
        <strain evidence="2 3">YIM T102</strain>
    </source>
</reference>
<evidence type="ECO:0000313" key="3">
    <source>
        <dbReference type="Proteomes" id="UP000664109"/>
    </source>
</evidence>
<dbReference type="InterPro" id="IPR016181">
    <property type="entry name" value="Acyl_CoA_acyltransferase"/>
</dbReference>
<dbReference type="CDD" id="cd04301">
    <property type="entry name" value="NAT_SF"/>
    <property type="match status" value="1"/>
</dbReference>
<keyword evidence="3" id="KW-1185">Reference proteome</keyword>
<feature type="domain" description="N-acetyltransferase" evidence="1">
    <location>
        <begin position="2"/>
        <end position="153"/>
    </location>
</feature>
<dbReference type="Gene3D" id="3.40.630.30">
    <property type="match status" value="1"/>
</dbReference>
<proteinExistence type="predicted"/>
<comment type="caution">
    <text evidence="2">The sequence shown here is derived from an EMBL/GenBank/DDBJ whole genome shotgun (WGS) entry which is preliminary data.</text>
</comment>
<gene>
    <name evidence="2" type="ORF">JE024_38290</name>
</gene>
<evidence type="ECO:0000259" key="1">
    <source>
        <dbReference type="PROSITE" id="PS51186"/>
    </source>
</evidence>
<organism evidence="2 3">
    <name type="scientific">Streptomyces zhihengii</name>
    <dbReference type="NCBI Taxonomy" id="1818004"/>
    <lineage>
        <taxon>Bacteria</taxon>
        <taxon>Bacillati</taxon>
        <taxon>Actinomycetota</taxon>
        <taxon>Actinomycetes</taxon>
        <taxon>Kitasatosporales</taxon>
        <taxon>Streptomycetaceae</taxon>
        <taxon>Streptomyces</taxon>
    </lineage>
</organism>
<dbReference type="RefSeq" id="WP_205378609.1">
    <property type="nucleotide sequence ID" value="NZ_JAFEJA010000003.1"/>
</dbReference>
<geneLocation type="plasmid" evidence="2">
    <name>unnamed1</name>
</geneLocation>
<dbReference type="EMBL" id="JAFEJA010000003">
    <property type="protein sequence ID" value="MBM9624412.1"/>
    <property type="molecule type" value="Genomic_DNA"/>
</dbReference>
<keyword evidence="2" id="KW-0614">Plasmid</keyword>
<dbReference type="InterPro" id="IPR000182">
    <property type="entry name" value="GNAT_dom"/>
</dbReference>
<dbReference type="PROSITE" id="PS51186">
    <property type="entry name" value="GNAT"/>
    <property type="match status" value="1"/>
</dbReference>
<evidence type="ECO:0000313" key="2">
    <source>
        <dbReference type="EMBL" id="MBM9624412.1"/>
    </source>
</evidence>
<sequence length="173" mass="18093">MPLIRDITEVDHSVVEEILDSTGLTICGPYDPEGMEVVVAEVCGTVVGVAEFHLHCDFGHDEGRETHAGEQAFVLTVAVANACRRSGVGRALLTEVARRAHEAGHTLLALVPQDGDDAASRLAFFRACGLKPYGHDQPGAAWGCPVSEIFSASVAGPKRAELSKGHAPGGAPS</sequence>
<accession>A0ABS2V3I1</accession>
<name>A0ABS2V3I1_9ACTN</name>
<dbReference type="Proteomes" id="UP000664109">
    <property type="component" value="Unassembled WGS sequence"/>
</dbReference>
<protein>
    <submittedName>
        <fullName evidence="2">GNAT family N-acetyltransferase</fullName>
    </submittedName>
</protein>
<dbReference type="Pfam" id="PF00583">
    <property type="entry name" value="Acetyltransf_1"/>
    <property type="match status" value="1"/>
</dbReference>
<dbReference type="SUPFAM" id="SSF55729">
    <property type="entry name" value="Acyl-CoA N-acyltransferases (Nat)"/>
    <property type="match status" value="1"/>
</dbReference>